<sequence length="234" mass="24814">MRTIYRSVMAHEGTLVPIAEGRATPLGRTALWWCLGLGVGMVGGELVNLARLGTVGLPDAAHASPLVAATLTLWPWGLAVAAGALLMAGMRPASRIGIDRRTAALIRRTGAPAIAKVMRASEPTPGPRAGLDATLLIRTPTGYMFSTDVHWTLDPVDAGSVRKRSVLPVRLDQSAPRRAVLDTQADSRAFAPGIDLDTAFSARRRLRQMADRTRWSSRIAVLVSGAAGLLLVAV</sequence>
<keyword evidence="3" id="KW-1185">Reference proteome</keyword>
<keyword evidence="1" id="KW-0812">Transmembrane</keyword>
<evidence type="ECO:0000313" key="3">
    <source>
        <dbReference type="Proteomes" id="UP000234462"/>
    </source>
</evidence>
<evidence type="ECO:0000256" key="1">
    <source>
        <dbReference type="SAM" id="Phobius"/>
    </source>
</evidence>
<dbReference type="Proteomes" id="UP000234462">
    <property type="component" value="Unassembled WGS sequence"/>
</dbReference>
<keyword evidence="1" id="KW-1133">Transmembrane helix</keyword>
<protein>
    <submittedName>
        <fullName evidence="2">Uncharacterized protein</fullName>
    </submittedName>
</protein>
<feature type="transmembrane region" description="Helical" evidence="1">
    <location>
        <begin position="215"/>
        <end position="233"/>
    </location>
</feature>
<name>A0A2H1L5X1_9MICO</name>
<gene>
    <name evidence="2" type="ORF">BJEO58_01739</name>
</gene>
<evidence type="ECO:0000313" key="2">
    <source>
        <dbReference type="EMBL" id="SMY12145.1"/>
    </source>
</evidence>
<accession>A0A2H1L5X1</accession>
<proteinExistence type="predicted"/>
<reference evidence="3" key="1">
    <citation type="submission" date="2017-03" db="EMBL/GenBank/DDBJ databases">
        <authorList>
            <person name="Monnet C."/>
        </authorList>
    </citation>
    <scope>NUCLEOTIDE SEQUENCE [LARGE SCALE GENOMIC DNA]</scope>
    <source>
        <strain evidence="3">SJ5-8</strain>
    </source>
</reference>
<feature type="transmembrane region" description="Helical" evidence="1">
    <location>
        <begin position="73"/>
        <end position="90"/>
    </location>
</feature>
<dbReference type="AlphaFoldDB" id="A0A2H1L5X1"/>
<feature type="transmembrane region" description="Helical" evidence="1">
    <location>
        <begin position="30"/>
        <end position="53"/>
    </location>
</feature>
<keyword evidence="1" id="KW-0472">Membrane</keyword>
<organism evidence="2 3">
    <name type="scientific">Brevibacterium jeotgali</name>
    <dbReference type="NCBI Taxonomy" id="1262550"/>
    <lineage>
        <taxon>Bacteria</taxon>
        <taxon>Bacillati</taxon>
        <taxon>Actinomycetota</taxon>
        <taxon>Actinomycetes</taxon>
        <taxon>Micrococcales</taxon>
        <taxon>Brevibacteriaceae</taxon>
        <taxon>Brevibacterium</taxon>
    </lineage>
</organism>
<dbReference type="EMBL" id="FXZM01000007">
    <property type="protein sequence ID" value="SMY12145.1"/>
    <property type="molecule type" value="Genomic_DNA"/>
</dbReference>